<dbReference type="InterPro" id="IPR013320">
    <property type="entry name" value="ConA-like_dom_sf"/>
</dbReference>
<dbReference type="Gene3D" id="3.30.160.60">
    <property type="entry name" value="Classic Zinc Finger"/>
    <property type="match status" value="2"/>
</dbReference>
<keyword evidence="2 4" id="KW-0863">Zinc-finger</keyword>
<protein>
    <recommendedName>
        <fullName evidence="10">RING-type E3 ubiquitin transferase</fullName>
    </recommendedName>
</protein>
<dbReference type="InterPro" id="IPR013083">
    <property type="entry name" value="Znf_RING/FYVE/PHD"/>
</dbReference>
<dbReference type="SUPFAM" id="SSF49899">
    <property type="entry name" value="Concanavalin A-like lectins/glucanases"/>
    <property type="match status" value="2"/>
</dbReference>
<dbReference type="SUPFAM" id="SSF57850">
    <property type="entry name" value="RING/U-box"/>
    <property type="match status" value="2"/>
</dbReference>
<evidence type="ECO:0008006" key="10">
    <source>
        <dbReference type="Google" id="ProtNLM"/>
    </source>
</evidence>
<feature type="domain" description="B box-type" evidence="7">
    <location>
        <begin position="218"/>
        <end position="259"/>
    </location>
</feature>
<evidence type="ECO:0000256" key="3">
    <source>
        <dbReference type="ARBA" id="ARBA00022833"/>
    </source>
</evidence>
<evidence type="ECO:0000313" key="9">
    <source>
        <dbReference type="Proteomes" id="UP000250572"/>
    </source>
</evidence>
<dbReference type="PROSITE" id="PS50119">
    <property type="entry name" value="ZF_BBOX"/>
    <property type="match status" value="2"/>
</dbReference>
<dbReference type="Pfam" id="PF00643">
    <property type="entry name" value="zf-B_box"/>
    <property type="match status" value="2"/>
</dbReference>
<evidence type="ECO:0000256" key="1">
    <source>
        <dbReference type="ARBA" id="ARBA00022723"/>
    </source>
</evidence>
<dbReference type="CDD" id="cd19800">
    <property type="entry name" value="Bbox2_xNF7-like"/>
    <property type="match status" value="2"/>
</dbReference>
<evidence type="ECO:0000256" key="4">
    <source>
        <dbReference type="PROSITE-ProRule" id="PRU00024"/>
    </source>
</evidence>
<gene>
    <name evidence="8" type="ORF">CCH79_00016446</name>
</gene>
<dbReference type="Gene3D" id="2.60.120.920">
    <property type="match status" value="2"/>
</dbReference>
<dbReference type="PROSITE" id="PS50089">
    <property type="entry name" value="ZF_RING_2"/>
    <property type="match status" value="2"/>
</dbReference>
<keyword evidence="1" id="KW-0479">Metal-binding</keyword>
<dbReference type="SMART" id="SM00184">
    <property type="entry name" value="RING"/>
    <property type="match status" value="2"/>
</dbReference>
<evidence type="ECO:0000313" key="8">
    <source>
        <dbReference type="EMBL" id="PWA32865.1"/>
    </source>
</evidence>
<feature type="coiled-coil region" evidence="5">
    <location>
        <begin position="810"/>
        <end position="837"/>
    </location>
</feature>
<name>A0A315WA45_GAMAF</name>
<evidence type="ECO:0000256" key="5">
    <source>
        <dbReference type="SAM" id="Coils"/>
    </source>
</evidence>
<dbReference type="InterPro" id="IPR017907">
    <property type="entry name" value="Znf_RING_CS"/>
</dbReference>
<dbReference type="SUPFAM" id="SSF57845">
    <property type="entry name" value="B-box zinc-binding domain"/>
    <property type="match status" value="2"/>
</dbReference>
<evidence type="ECO:0000259" key="7">
    <source>
        <dbReference type="PROSITE" id="PS50119"/>
    </source>
</evidence>
<evidence type="ECO:0000256" key="2">
    <source>
        <dbReference type="ARBA" id="ARBA00022771"/>
    </source>
</evidence>
<keyword evidence="3" id="KW-0862">Zinc</keyword>
<dbReference type="Pfam" id="PF13923">
    <property type="entry name" value="zf-C3HC4_2"/>
    <property type="match status" value="2"/>
</dbReference>
<reference evidence="8 9" key="1">
    <citation type="journal article" date="2018" name="G3 (Bethesda)">
        <title>A High-Quality Reference Genome for the Invasive Mosquitofish Gambusia affinis Using a Chicago Library.</title>
        <authorList>
            <person name="Hoffberg S.L."/>
            <person name="Troendle N.J."/>
            <person name="Glenn T.C."/>
            <person name="Mahmud O."/>
            <person name="Louha S."/>
            <person name="Chalopin D."/>
            <person name="Bennetzen J.L."/>
            <person name="Mauricio R."/>
        </authorList>
    </citation>
    <scope>NUCLEOTIDE SEQUENCE [LARGE SCALE GENOMIC DNA]</scope>
    <source>
        <strain evidence="8">NE01/NJP1002.9</strain>
        <tissue evidence="8">Muscle</tissue>
    </source>
</reference>
<comment type="caution">
    <text evidence="8">The sequence shown here is derived from an EMBL/GenBank/DDBJ whole genome shotgun (WGS) entry which is preliminary data.</text>
</comment>
<feature type="domain" description="RING-type" evidence="6">
    <location>
        <begin position="145"/>
        <end position="183"/>
    </location>
</feature>
<organism evidence="8 9">
    <name type="scientific">Gambusia affinis</name>
    <name type="common">Western mosquitofish</name>
    <name type="synonym">Heterandria affinis</name>
    <dbReference type="NCBI Taxonomy" id="33528"/>
    <lineage>
        <taxon>Eukaryota</taxon>
        <taxon>Metazoa</taxon>
        <taxon>Chordata</taxon>
        <taxon>Craniata</taxon>
        <taxon>Vertebrata</taxon>
        <taxon>Euteleostomi</taxon>
        <taxon>Actinopterygii</taxon>
        <taxon>Neopterygii</taxon>
        <taxon>Teleostei</taxon>
        <taxon>Neoteleostei</taxon>
        <taxon>Acanthomorphata</taxon>
        <taxon>Ovalentaria</taxon>
        <taxon>Atherinomorphae</taxon>
        <taxon>Cyprinodontiformes</taxon>
        <taxon>Poeciliidae</taxon>
        <taxon>Poeciliinae</taxon>
        <taxon>Gambusia</taxon>
    </lineage>
</organism>
<accession>A0A315WA45</accession>
<dbReference type="InterPro" id="IPR050143">
    <property type="entry name" value="TRIM/RBCC"/>
</dbReference>
<dbReference type="GO" id="GO:0008270">
    <property type="term" value="F:zinc ion binding"/>
    <property type="evidence" value="ECO:0007669"/>
    <property type="project" value="UniProtKB-KW"/>
</dbReference>
<feature type="domain" description="B box-type" evidence="7">
    <location>
        <begin position="711"/>
        <end position="752"/>
    </location>
</feature>
<dbReference type="InterPro" id="IPR000315">
    <property type="entry name" value="Znf_B-box"/>
</dbReference>
<dbReference type="PROSITE" id="PS00518">
    <property type="entry name" value="ZF_RING_1"/>
    <property type="match status" value="2"/>
</dbReference>
<dbReference type="SMART" id="SM00336">
    <property type="entry name" value="BBOX"/>
    <property type="match status" value="2"/>
</dbReference>
<dbReference type="InterPro" id="IPR001841">
    <property type="entry name" value="Znf_RING"/>
</dbReference>
<sequence length="1141" mass="129715">MFSSVALSALDQSLSAKRRDELKQRCCRLMSGEQTTIMLQHSSTSFTCGSWDNGTVRVELHSSSSVEGQKIITACDKNKILFWQLSTRGRHGAMVLNVLYCDTKWTICITSITPDPTTDKCIHREKQRSDRSMASSSSFSEDLTCSVCLGIFTDPVIVYCGHSFCRECITLSLKSLDQCPQCRATVPTDRMDFTTNHILKSLAERAKKEKGSGKNTEVAVGFCPEHDEKLKLFCVTDQQLTCIICRDCERHEGHKFKPVKEAAASIRKEVETLVEKESSNISAIERLAESQNEEIRKSKEKSQQLRIQISSQFQEMHQFLKRREEEILNELKDKENNELEKMRESLNVVEKALTEGREVGEQKKSVLEIIDPESFLKSWSEIKMTPKSSPKGSDLQVVTSSLSLGHYESHLQYFVWKEMLQMIRPQAERLLFMCQKPPDWSKWSNVCSCRNSKDYPDFYYQCNCNSNYKRLLSEWQEYYKLQTTNTVSINQIAPGPHYWEIDVEDKNCWTVEILNHSLMCKDNKYTTTHTKVKKEIKFASKPKKIGFYLNGNSEELHFFDADTMQRVYALASSGSSVPQVSSRKNIKGVKLPCPVVTAMPHGMTPTLLPYHHTGCGAFRNMNQQMKRLAGRTEELTCSVCLTIFTDPVNLPCGHSFCRQCISEVLTTQQHCPQCGAAAALEAASLPTSLVLKTLAEKAKVKTDEGKRLTAEVAGLCPEHEEKLKLFCITDQQLVCIICRDGEEHEGHQFKPVKEAAATLRKQLEMFEQSTADDIHAVERLAEAQKDEMFKTRERSQQLLARIGKQFEEMCRFLRRRENEIKSELKRKEEDNVEKMRETFQAVAVALSESRELKEKVSSVLKITESESFLKSWTEGKSKGALEHVFRPRVNELQVVESSLSLGPYESHLQFFMWKEMLQVVQPRAELLTLKSNSEDVVVSDDGRSLFCKPKTHQAFRYSKLQPTFFDTGLGRQNMHQKLGFVTSSSPVFGMRGYYGQNPSGAEATVNLQTASSVSEFGAGQHYWEIEVGSRNYWELGVMHNLLKYDGVKYAACGPNVSTELEFGNRPRKIGVYFNCSSKELSFYDADTMTHIHSVSAVFVTTPVSAQINIQHKEPDHSPISIEIHPNTDLTTEETEMQGNRG</sequence>
<dbReference type="AlphaFoldDB" id="A0A315WA45"/>
<proteinExistence type="predicted"/>
<keyword evidence="5" id="KW-0175">Coiled coil</keyword>
<dbReference type="EMBL" id="NHOQ01000110">
    <property type="protein sequence ID" value="PWA32865.1"/>
    <property type="molecule type" value="Genomic_DNA"/>
</dbReference>
<evidence type="ECO:0000259" key="6">
    <source>
        <dbReference type="PROSITE" id="PS50089"/>
    </source>
</evidence>
<feature type="coiled-coil region" evidence="5">
    <location>
        <begin position="274"/>
        <end position="352"/>
    </location>
</feature>
<keyword evidence="9" id="KW-1185">Reference proteome</keyword>
<dbReference type="Gene3D" id="3.30.40.10">
    <property type="entry name" value="Zinc/RING finger domain, C3HC4 (zinc finger)"/>
    <property type="match status" value="2"/>
</dbReference>
<feature type="domain" description="RING-type" evidence="6">
    <location>
        <begin position="637"/>
        <end position="674"/>
    </location>
</feature>
<dbReference type="InterPro" id="IPR043136">
    <property type="entry name" value="B30.2/SPRY_sf"/>
</dbReference>
<dbReference type="PANTHER" id="PTHR24103">
    <property type="entry name" value="E3 UBIQUITIN-PROTEIN LIGASE TRIM"/>
    <property type="match status" value="1"/>
</dbReference>
<dbReference type="Proteomes" id="UP000250572">
    <property type="component" value="Unassembled WGS sequence"/>
</dbReference>